<comment type="function">
    <text evidence="7">DNA-dependent RNA polymerase catalyzes the transcription of DNA into RNA using the four ribonucleoside triphosphates as substrates.</text>
</comment>
<evidence type="ECO:0000256" key="1">
    <source>
        <dbReference type="ARBA" id="ARBA00006460"/>
    </source>
</evidence>
<dbReference type="Proteomes" id="UP001497444">
    <property type="component" value="Unassembled WGS sequence"/>
</dbReference>
<evidence type="ECO:0000313" key="9">
    <source>
        <dbReference type="EMBL" id="CAK9252923.1"/>
    </source>
</evidence>
<comment type="catalytic activity">
    <reaction evidence="6 7">
        <text>RNA(n) + a ribonucleoside 5'-triphosphate = RNA(n+1) + diphosphate</text>
        <dbReference type="Rhea" id="RHEA:21248"/>
        <dbReference type="Rhea" id="RHEA-COMP:14527"/>
        <dbReference type="Rhea" id="RHEA-COMP:17342"/>
        <dbReference type="ChEBI" id="CHEBI:33019"/>
        <dbReference type="ChEBI" id="CHEBI:61557"/>
        <dbReference type="ChEBI" id="CHEBI:140395"/>
        <dbReference type="EC" id="2.7.7.6"/>
    </reaction>
</comment>
<dbReference type="SUPFAM" id="SSF64484">
    <property type="entry name" value="beta and beta-prime subunits of DNA dependent RNA-polymerase"/>
    <property type="match status" value="1"/>
</dbReference>
<reference evidence="9" key="1">
    <citation type="submission" date="2024-02" db="EMBL/GenBank/DDBJ databases">
        <authorList>
            <consortium name="ELIXIR-Norway"/>
            <consortium name="Elixir Norway"/>
        </authorList>
    </citation>
    <scope>NUCLEOTIDE SEQUENCE</scope>
</reference>
<dbReference type="InterPro" id="IPR007080">
    <property type="entry name" value="RNA_pol_Rpb1_1"/>
</dbReference>
<keyword evidence="10" id="KW-1185">Reference proteome</keyword>
<gene>
    <name evidence="9" type="ORF">CSSPJE1EN1_LOCUS28301</name>
</gene>
<evidence type="ECO:0000256" key="2">
    <source>
        <dbReference type="ARBA" id="ARBA00022478"/>
    </source>
</evidence>
<keyword evidence="4 7" id="KW-0548">Nucleotidyltransferase</keyword>
<dbReference type="InterPro" id="IPR045867">
    <property type="entry name" value="DNA-dir_RpoC_beta_prime"/>
</dbReference>
<evidence type="ECO:0000256" key="6">
    <source>
        <dbReference type="ARBA" id="ARBA00048552"/>
    </source>
</evidence>
<dbReference type="Pfam" id="PF04997">
    <property type="entry name" value="RNA_pol_Rpb1_1"/>
    <property type="match status" value="1"/>
</dbReference>
<dbReference type="Pfam" id="PF04992">
    <property type="entry name" value="RNA_pol_Rpb1_6"/>
    <property type="match status" value="1"/>
</dbReference>
<evidence type="ECO:0000313" key="10">
    <source>
        <dbReference type="Proteomes" id="UP001497444"/>
    </source>
</evidence>
<dbReference type="SMART" id="SM00663">
    <property type="entry name" value="RPOLA_N"/>
    <property type="match status" value="1"/>
</dbReference>
<dbReference type="Gene3D" id="2.40.40.20">
    <property type="match status" value="1"/>
</dbReference>
<dbReference type="InterPro" id="IPR007083">
    <property type="entry name" value="RNA_pol_Rpb1_4"/>
</dbReference>
<keyword evidence="5 7" id="KW-0804">Transcription</keyword>
<dbReference type="InterPro" id="IPR007073">
    <property type="entry name" value="RNA_pol_Rpb1_7"/>
</dbReference>
<dbReference type="InterPro" id="IPR007075">
    <property type="entry name" value="RNA_pol_Rpb1_6"/>
</dbReference>
<dbReference type="Gene3D" id="3.30.1490.180">
    <property type="entry name" value="RNA polymerase ii"/>
    <property type="match status" value="1"/>
</dbReference>
<feature type="domain" description="RNA polymerase N-terminal" evidence="8">
    <location>
        <begin position="93"/>
        <end position="393"/>
    </location>
</feature>
<evidence type="ECO:0000256" key="7">
    <source>
        <dbReference type="RuleBase" id="RU004279"/>
    </source>
</evidence>
<dbReference type="PANTHER" id="PTHR19376:SF32">
    <property type="entry name" value="DNA-DIRECTED RNA POLYMERASE III SUBUNIT RPC1"/>
    <property type="match status" value="1"/>
</dbReference>
<dbReference type="EC" id="2.7.7.6" evidence="7"/>
<dbReference type="InterPro" id="IPR007066">
    <property type="entry name" value="RNA_pol_Rpb1_3"/>
</dbReference>
<dbReference type="InterPro" id="IPR007081">
    <property type="entry name" value="RNA_pol_Rpb1_5"/>
</dbReference>
<dbReference type="Pfam" id="PF04983">
    <property type="entry name" value="RNA_pol_Rpb1_3"/>
    <property type="match status" value="1"/>
</dbReference>
<dbReference type="InterPro" id="IPR038593">
    <property type="entry name" value="RNA_pol_Rpb1_7_sf"/>
</dbReference>
<keyword evidence="3 7" id="KW-0808">Transferase</keyword>
<dbReference type="Gene3D" id="1.10.274.100">
    <property type="entry name" value="RNA polymerase Rpb1, domain 3"/>
    <property type="match status" value="1"/>
</dbReference>
<organism evidence="9 10">
    <name type="scientific">Sphagnum jensenii</name>
    <dbReference type="NCBI Taxonomy" id="128206"/>
    <lineage>
        <taxon>Eukaryota</taxon>
        <taxon>Viridiplantae</taxon>
        <taxon>Streptophyta</taxon>
        <taxon>Embryophyta</taxon>
        <taxon>Bryophyta</taxon>
        <taxon>Sphagnophytina</taxon>
        <taxon>Sphagnopsida</taxon>
        <taxon>Sphagnales</taxon>
        <taxon>Sphagnaceae</taxon>
        <taxon>Sphagnum</taxon>
    </lineage>
</organism>
<accession>A0ABP0VEQ9</accession>
<dbReference type="Gene3D" id="1.10.132.30">
    <property type="match status" value="1"/>
</dbReference>
<dbReference type="InterPro" id="IPR000722">
    <property type="entry name" value="RNA_pol_asu"/>
</dbReference>
<dbReference type="EMBL" id="CAXAQS010000734">
    <property type="protein sequence ID" value="CAK9252923.1"/>
    <property type="molecule type" value="Genomic_DNA"/>
</dbReference>
<name>A0ABP0VEQ9_9BRYO</name>
<comment type="similarity">
    <text evidence="1 7">Belongs to the RNA polymerase beta' chain family.</text>
</comment>
<evidence type="ECO:0000259" key="8">
    <source>
        <dbReference type="SMART" id="SM00663"/>
    </source>
</evidence>
<evidence type="ECO:0000256" key="5">
    <source>
        <dbReference type="ARBA" id="ARBA00023163"/>
    </source>
</evidence>
<dbReference type="Pfam" id="PF04998">
    <property type="entry name" value="RNA_pol_Rpb1_5"/>
    <property type="match status" value="1"/>
</dbReference>
<evidence type="ECO:0000256" key="3">
    <source>
        <dbReference type="ARBA" id="ARBA00022679"/>
    </source>
</evidence>
<dbReference type="InterPro" id="IPR006592">
    <property type="entry name" value="RNA_pol_N"/>
</dbReference>
<dbReference type="InterPro" id="IPR038120">
    <property type="entry name" value="Rpb1_funnel_sf"/>
</dbReference>
<sequence>MSKAKSSRFREVVKLTKGTTKTTRKCHYCNTVHPQTKKPEGNPLGIIANIVEDGKSQSIEPDILLPHQIKQIFDKVLPSTVEKLGLPYHAHPRNLILTVVKVPPVTLRPEIRIPGMSNKGNIDGITMGFQALMKQNAFIEIPAGKPTDAEIATINEFNQTYYSIIKPLPKKVNVRAGPEAKALSLMIKSKQSIQRKNLLGKRTRNGGRSTISHNQLLHPGEIAIPLSTARKLLYTETVQDYNKIRLGSLVANGNQYPGVAKVFKKSDQREYFVSSNSNIILENGDVVYRHMISGDILEFNRAPSLTMSSITSMIARVVENPNINTYGMNVLICKLFNADFDGDAMSIYVNQSEHSRSELHDISSIKNVFIGHADGLPAIGQTYDSILGLFELTKTGVQLSAYQCMRLFQNCRVMPLIATHDKSGKVASYSGRDVIGLILGDIAVNLSGRPTYYQKALEHIIYYNPDDIFLEIKNGRLVRGVLDKKYVADGALNGLYHIIANEYGFERAIDILFDMQQVAINYIAGFGATIGLEDLLISAESKREINTIVSELVLKSSLLTDQLNLGNIVAPIGKTVDEFYEAQQIELLSVFDDFNEPIMKSIDPNSNNLFKLVSSGAKGKMEHLVSMVSLSGQIAMNGERIRENFGFKRTLSYFRRFETDPGARGYIFNSFVSGLTMPEFIWNAAKARVDIIIKALSTAETGEQNRKSIKNLESIIINNYRWAMKDRNIIQLVYGGNYIDPRETIGVKFNTVFLNDADLKSKYQYDGKGAIFEAEFARIKADRDKYREVFLPFESYEFSHLLTADRILPIDPERLMTNKINKLSEEASKPSSQDLVAMVEAVHEFTSNFHYCIFHPSAKTKKREIPDFVIETVWLMCMSVRATFCARNLEARGVSPRMLSEMLDEINIKYIKSLIAPGTAAGNIAAQSFSEPLTQMMLDAHHKSALGGTNKSMMIKIKGILNAKHVPSILMATSCIITPAANVIKSKSLVQELANNIESLHFNRFVCSYQVFFEKYGEITHPDYKHETKMITDFARMNTIKAPGNLLPWCVRIELNKSTLLLKNIALEYIILQLRAVHPDLYFVYTPENAKKLILRVYIRNTAFRKRVECDGIVALVEVLLQTVLRGVRNILNTEVVKLSRNVIDKSGSIVADEGSFGIRTTGTNLAQLLHNPLIDAKKTITDAIQEISAVLGIEAARTKIILELKNLVGKCGYGHLSIYADEMTYTGFVTGIERGGLTSREASNTLLRMGFSSPIQALESIVMKNSEERVTGVTGALMCAKVPCVGTIYNRVVINEEFVRKHMKTVGEAIDQL</sequence>
<dbReference type="PANTHER" id="PTHR19376">
    <property type="entry name" value="DNA-DIRECTED RNA POLYMERASE"/>
    <property type="match status" value="1"/>
</dbReference>
<dbReference type="InterPro" id="IPR042102">
    <property type="entry name" value="RNA_pol_Rpb1_3_sf"/>
</dbReference>
<dbReference type="Pfam" id="PF04990">
    <property type="entry name" value="RNA_pol_Rpb1_7"/>
    <property type="match status" value="1"/>
</dbReference>
<comment type="caution">
    <text evidence="9">The sequence shown here is derived from an EMBL/GenBank/DDBJ whole genome shotgun (WGS) entry which is preliminary data.</text>
</comment>
<dbReference type="Gene3D" id="3.30.1360.140">
    <property type="match status" value="1"/>
</dbReference>
<evidence type="ECO:0000256" key="4">
    <source>
        <dbReference type="ARBA" id="ARBA00022695"/>
    </source>
</evidence>
<proteinExistence type="inferred from homology"/>
<protein>
    <recommendedName>
        <fullName evidence="7">DNA-directed RNA polymerase subunit</fullName>
        <ecNumber evidence="7">2.7.7.6</ecNumber>
    </recommendedName>
</protein>
<dbReference type="Pfam" id="PF05000">
    <property type="entry name" value="RNA_pol_Rpb1_4"/>
    <property type="match status" value="1"/>
</dbReference>
<keyword evidence="2 7" id="KW-0240">DNA-directed RNA polymerase</keyword>
<dbReference type="Pfam" id="PF00623">
    <property type="entry name" value="RNA_pol_Rpb1_2"/>
    <property type="match status" value="1"/>
</dbReference>